<dbReference type="CDD" id="cd03235">
    <property type="entry name" value="ABC_Metallic_Cations"/>
    <property type="match status" value="1"/>
</dbReference>
<dbReference type="Proteomes" id="UP000324298">
    <property type="component" value="Unassembled WGS sequence"/>
</dbReference>
<comment type="caution">
    <text evidence="6">The sequence shown here is derived from an EMBL/GenBank/DDBJ whole genome shotgun (WGS) entry which is preliminary data.</text>
</comment>
<dbReference type="PANTHER" id="PTHR42734">
    <property type="entry name" value="METAL TRANSPORT SYSTEM ATP-BINDING PROTEIN TM_0124-RELATED"/>
    <property type="match status" value="1"/>
</dbReference>
<evidence type="ECO:0000256" key="2">
    <source>
        <dbReference type="ARBA" id="ARBA00022448"/>
    </source>
</evidence>
<evidence type="ECO:0000256" key="4">
    <source>
        <dbReference type="ARBA" id="ARBA00022840"/>
    </source>
</evidence>
<dbReference type="InterPro" id="IPR003593">
    <property type="entry name" value="AAA+_ATPase"/>
</dbReference>
<dbReference type="GO" id="GO:0005524">
    <property type="term" value="F:ATP binding"/>
    <property type="evidence" value="ECO:0007669"/>
    <property type="project" value="UniProtKB-KW"/>
</dbReference>
<proteinExistence type="inferred from homology"/>
<dbReference type="OrthoDB" id="9809450at2"/>
<dbReference type="PROSITE" id="PS00211">
    <property type="entry name" value="ABC_TRANSPORTER_1"/>
    <property type="match status" value="1"/>
</dbReference>
<organism evidence="6 7">
    <name type="scientific">Oryzomonas rubra</name>
    <dbReference type="NCBI Taxonomy" id="2509454"/>
    <lineage>
        <taxon>Bacteria</taxon>
        <taxon>Pseudomonadati</taxon>
        <taxon>Thermodesulfobacteriota</taxon>
        <taxon>Desulfuromonadia</taxon>
        <taxon>Geobacterales</taxon>
        <taxon>Geobacteraceae</taxon>
        <taxon>Oryzomonas</taxon>
    </lineage>
</organism>
<evidence type="ECO:0000256" key="3">
    <source>
        <dbReference type="ARBA" id="ARBA00022741"/>
    </source>
</evidence>
<dbReference type="Pfam" id="PF00005">
    <property type="entry name" value="ABC_tran"/>
    <property type="match status" value="1"/>
</dbReference>
<gene>
    <name evidence="6" type="ORF">ET418_01705</name>
</gene>
<keyword evidence="4 6" id="KW-0067">ATP-binding</keyword>
<dbReference type="GO" id="GO:0016887">
    <property type="term" value="F:ATP hydrolysis activity"/>
    <property type="evidence" value="ECO:0007669"/>
    <property type="project" value="InterPro"/>
</dbReference>
<evidence type="ECO:0000259" key="5">
    <source>
        <dbReference type="PROSITE" id="PS50893"/>
    </source>
</evidence>
<evidence type="ECO:0000313" key="7">
    <source>
        <dbReference type="Proteomes" id="UP000324298"/>
    </source>
</evidence>
<feature type="domain" description="ABC transporter" evidence="5">
    <location>
        <begin position="6"/>
        <end position="242"/>
    </location>
</feature>
<dbReference type="InterPro" id="IPR003439">
    <property type="entry name" value="ABC_transporter-like_ATP-bd"/>
</dbReference>
<comment type="similarity">
    <text evidence="1">Belongs to the ABC transporter superfamily.</text>
</comment>
<evidence type="ECO:0000313" key="6">
    <source>
        <dbReference type="EMBL" id="KAA0895258.1"/>
    </source>
</evidence>
<dbReference type="InterPro" id="IPR027417">
    <property type="entry name" value="P-loop_NTPase"/>
</dbReference>
<reference evidence="6 7" key="1">
    <citation type="submission" date="2019-04" db="EMBL/GenBank/DDBJ databases">
        <title>Geobacter ruber sp. nov., ferric-reducing bacteria isolated from paddy soil.</title>
        <authorList>
            <person name="Xu Z."/>
            <person name="Masuda Y."/>
            <person name="Itoh H."/>
            <person name="Senoo K."/>
        </authorList>
    </citation>
    <scope>NUCLEOTIDE SEQUENCE [LARGE SCALE GENOMIC DNA]</scope>
    <source>
        <strain evidence="6 7">Red88</strain>
    </source>
</reference>
<keyword evidence="7" id="KW-1185">Reference proteome</keyword>
<sequence length="250" mass="27765">MPDEIVRTERLCCSYRTGRVLEDISISVEAGDYVGIVGPNGSGKSTLVRALMGLSAISDGAASLFGVPCSRFSAWGRIGYLPQSLHLLNPIFPATVAETVGLGLLSLKRFPRRLTAFDRTKVDAILEQLDICDIRSKLIGELSGGQQQRVLLARALVNDPDLLILDEPTAALDPEMRERFYSLMGEINRSRQVTVLLVTHDTGAIGKYASKMLYLDKRMLFYGNFEEFCRSTDMSALFGEYSQHLMCHRH</sequence>
<dbReference type="Gene3D" id="3.40.50.300">
    <property type="entry name" value="P-loop containing nucleotide triphosphate hydrolases"/>
    <property type="match status" value="1"/>
</dbReference>
<dbReference type="PANTHER" id="PTHR42734:SF17">
    <property type="entry name" value="METAL TRANSPORT SYSTEM ATP-BINDING PROTEIN TM_0124-RELATED"/>
    <property type="match status" value="1"/>
</dbReference>
<protein>
    <submittedName>
        <fullName evidence="6">Metal ABC transporter ATP-binding protein</fullName>
    </submittedName>
</protein>
<evidence type="ECO:0000256" key="1">
    <source>
        <dbReference type="ARBA" id="ARBA00005417"/>
    </source>
</evidence>
<keyword evidence="2" id="KW-0813">Transport</keyword>
<dbReference type="SUPFAM" id="SSF52540">
    <property type="entry name" value="P-loop containing nucleoside triphosphate hydrolases"/>
    <property type="match status" value="1"/>
</dbReference>
<accession>A0A5A9XSN0</accession>
<dbReference type="RefSeq" id="WP_149305839.1">
    <property type="nucleotide sequence ID" value="NZ_SRSD01000001.1"/>
</dbReference>
<dbReference type="SMART" id="SM00382">
    <property type="entry name" value="AAA"/>
    <property type="match status" value="1"/>
</dbReference>
<dbReference type="AlphaFoldDB" id="A0A5A9XSN0"/>
<keyword evidence="3" id="KW-0547">Nucleotide-binding</keyword>
<dbReference type="PROSITE" id="PS50893">
    <property type="entry name" value="ABC_TRANSPORTER_2"/>
    <property type="match status" value="1"/>
</dbReference>
<dbReference type="InterPro" id="IPR017871">
    <property type="entry name" value="ABC_transporter-like_CS"/>
</dbReference>
<dbReference type="FunFam" id="3.40.50.300:FF:000134">
    <property type="entry name" value="Iron-enterobactin ABC transporter ATP-binding protein"/>
    <property type="match status" value="1"/>
</dbReference>
<name>A0A5A9XSN0_9BACT</name>
<dbReference type="InterPro" id="IPR050153">
    <property type="entry name" value="Metal_Ion_Import_ABC"/>
</dbReference>
<dbReference type="EMBL" id="SRSD01000001">
    <property type="protein sequence ID" value="KAA0895258.1"/>
    <property type="molecule type" value="Genomic_DNA"/>
</dbReference>